<dbReference type="InterPro" id="IPR018616">
    <property type="entry name" value="GUCD1"/>
</dbReference>
<comment type="caution">
    <text evidence="1">The sequence shown here is derived from an EMBL/GenBank/DDBJ whole genome shotgun (WGS) entry which is preliminary data.</text>
</comment>
<evidence type="ECO:0000313" key="2">
    <source>
        <dbReference type="Proteomes" id="UP000653305"/>
    </source>
</evidence>
<reference evidence="1" key="1">
    <citation type="submission" date="2020-07" db="EMBL/GenBank/DDBJ databases">
        <title>Ethylene signaling mediates host invasion by parasitic plants.</title>
        <authorList>
            <person name="Yoshida S."/>
        </authorList>
    </citation>
    <scope>NUCLEOTIDE SEQUENCE</scope>
    <source>
        <strain evidence="1">Okayama</strain>
    </source>
</reference>
<dbReference type="Pfam" id="PF09778">
    <property type="entry name" value="Guanylate_cyc_2"/>
    <property type="match status" value="1"/>
</dbReference>
<sequence length="286" mass="32204">MPFAVTTRQSSLKLNMKKFHRTAHFAVISVILRIFVISFGLEDVCVSDFYGGNPGYTGHYVVICGYDAVTNEFEIRDPASSIKRERVSSWCLEQAHKYFGTDEDLLLALNMKQPYSNDGIDDVCRRWAECLLEKAKAAIDELTELPAWYPTASTPNAAAAAFEPENARRNPEQENHHHHQHSMHQVISDIYVGSSDKRAMAMLRGENEQISSFLPQSLDSDAITYTIKSFFPIVAADEVSSLAMQFHNFSTHDFHEIIGVNVSMVINGGYFGFLTAIFEPPLYRPP</sequence>
<organism evidence="1 2">
    <name type="scientific">Phtheirospermum japonicum</name>
    <dbReference type="NCBI Taxonomy" id="374723"/>
    <lineage>
        <taxon>Eukaryota</taxon>
        <taxon>Viridiplantae</taxon>
        <taxon>Streptophyta</taxon>
        <taxon>Embryophyta</taxon>
        <taxon>Tracheophyta</taxon>
        <taxon>Spermatophyta</taxon>
        <taxon>Magnoliopsida</taxon>
        <taxon>eudicotyledons</taxon>
        <taxon>Gunneridae</taxon>
        <taxon>Pentapetalae</taxon>
        <taxon>asterids</taxon>
        <taxon>lamiids</taxon>
        <taxon>Lamiales</taxon>
        <taxon>Orobanchaceae</taxon>
        <taxon>Orobanchaceae incertae sedis</taxon>
        <taxon>Phtheirospermum</taxon>
    </lineage>
</organism>
<protein>
    <submittedName>
        <fullName evidence="1">Transcription factor tcp4</fullName>
    </submittedName>
</protein>
<dbReference type="AlphaFoldDB" id="A0A830BL85"/>
<dbReference type="PANTHER" id="PTHR31400">
    <property type="entry name" value="GUANYLYL CYCLASE DOMAIN CONTAINING PROTEIN 1 GUCD1"/>
    <property type="match status" value="1"/>
</dbReference>
<proteinExistence type="predicted"/>
<dbReference type="PANTHER" id="PTHR31400:SF1">
    <property type="entry name" value="PROTEIN GUCD1"/>
    <property type="match status" value="1"/>
</dbReference>
<evidence type="ECO:0000313" key="1">
    <source>
        <dbReference type="EMBL" id="GFP88227.1"/>
    </source>
</evidence>
<keyword evidence="2" id="KW-1185">Reference proteome</keyword>
<gene>
    <name evidence="1" type="ORF">PHJA_000966400</name>
</gene>
<accession>A0A830BL85</accession>
<dbReference type="OrthoDB" id="206796at2759"/>
<name>A0A830BL85_9LAMI</name>
<dbReference type="EMBL" id="BMAC01000165">
    <property type="protein sequence ID" value="GFP88227.1"/>
    <property type="molecule type" value="Genomic_DNA"/>
</dbReference>
<dbReference type="Proteomes" id="UP000653305">
    <property type="component" value="Unassembled WGS sequence"/>
</dbReference>